<evidence type="ECO:0000256" key="4">
    <source>
        <dbReference type="ARBA" id="ARBA00005150"/>
    </source>
</evidence>
<evidence type="ECO:0000256" key="9">
    <source>
        <dbReference type="ARBA" id="ARBA00022598"/>
    </source>
</evidence>
<evidence type="ECO:0000256" key="2">
    <source>
        <dbReference type="ARBA" id="ARBA00002714"/>
    </source>
</evidence>
<dbReference type="EMBL" id="BMXF01000004">
    <property type="protein sequence ID" value="GHB82212.1"/>
    <property type="molecule type" value="Genomic_DNA"/>
</dbReference>
<dbReference type="PROSITE" id="PS01011">
    <property type="entry name" value="FOLYLPOLYGLU_SYNT_1"/>
    <property type="match status" value="1"/>
</dbReference>
<evidence type="ECO:0000256" key="19">
    <source>
        <dbReference type="ARBA" id="ARBA00047808"/>
    </source>
</evidence>
<evidence type="ECO:0000256" key="21">
    <source>
        <dbReference type="ARBA" id="ARBA00049161"/>
    </source>
</evidence>
<keyword evidence="13" id="KW-0460">Magnesium</keyword>
<dbReference type="InterPro" id="IPR001645">
    <property type="entry name" value="Folylpolyglutamate_synth"/>
</dbReference>
<protein>
    <recommendedName>
        <fullName evidence="8">Dihydrofolate synthase/folylpolyglutamate synthase</fullName>
        <ecNumber evidence="6">6.3.2.12</ecNumber>
        <ecNumber evidence="7">6.3.2.17</ecNumber>
    </recommendedName>
    <alternativeName>
        <fullName evidence="17">Folylpoly-gamma-glutamate synthetase-dihydrofolate synthetase</fullName>
    </alternativeName>
    <alternativeName>
        <fullName evidence="15">Folylpolyglutamate synthetase</fullName>
    </alternativeName>
    <alternativeName>
        <fullName evidence="16">Tetrahydrofolylpolyglutamate synthase</fullName>
    </alternativeName>
</protein>
<accession>A0A8J3D6R0</accession>
<dbReference type="Pfam" id="PF02875">
    <property type="entry name" value="Mur_ligase_C"/>
    <property type="match status" value="1"/>
</dbReference>
<evidence type="ECO:0000256" key="1">
    <source>
        <dbReference type="ARBA" id="ARBA00001946"/>
    </source>
</evidence>
<comment type="catalytic activity">
    <reaction evidence="20">
        <text>(6R)-5,10-methylenetetrahydrofolyl-(gamma-L-Glu)(n) + L-glutamate + ATP = (6R)-5,10-methylenetetrahydrofolyl-(gamma-L-Glu)(n+1) + ADP + phosphate + H(+)</text>
        <dbReference type="Rhea" id="RHEA:51912"/>
        <dbReference type="Rhea" id="RHEA-COMP:13257"/>
        <dbReference type="Rhea" id="RHEA-COMP:13258"/>
        <dbReference type="ChEBI" id="CHEBI:15378"/>
        <dbReference type="ChEBI" id="CHEBI:29985"/>
        <dbReference type="ChEBI" id="CHEBI:30616"/>
        <dbReference type="ChEBI" id="CHEBI:43474"/>
        <dbReference type="ChEBI" id="CHEBI:136572"/>
        <dbReference type="ChEBI" id="CHEBI:456216"/>
        <dbReference type="EC" id="6.3.2.17"/>
    </reaction>
</comment>
<evidence type="ECO:0000256" key="6">
    <source>
        <dbReference type="ARBA" id="ARBA00013023"/>
    </source>
</evidence>
<dbReference type="RefSeq" id="WP_189566849.1">
    <property type="nucleotide sequence ID" value="NZ_BMXF01000004.1"/>
</dbReference>
<dbReference type="EC" id="6.3.2.12" evidence="6"/>
<keyword evidence="26" id="KW-1185">Reference proteome</keyword>
<reference evidence="25 26" key="1">
    <citation type="journal article" date="2014" name="Int. J. Syst. Evol. Microbiol.">
        <title>Complete genome sequence of Corynebacterium casei LMG S-19264T (=DSM 44701T), isolated from a smear-ripened cheese.</title>
        <authorList>
            <consortium name="US DOE Joint Genome Institute (JGI-PGF)"/>
            <person name="Walter F."/>
            <person name="Albersmeier A."/>
            <person name="Kalinowski J."/>
            <person name="Ruckert C."/>
        </authorList>
    </citation>
    <scope>NUCLEOTIDE SEQUENCE [LARGE SCALE GENOMIC DNA]</scope>
    <source>
        <strain evidence="25 26">KCTC 12866</strain>
    </source>
</reference>
<keyword evidence="11 22" id="KW-0547">Nucleotide-binding</keyword>
<keyword evidence="10" id="KW-0479">Metal-binding</keyword>
<keyword evidence="14" id="KW-0289">Folate biosynthesis</keyword>
<dbReference type="GO" id="GO:0005737">
    <property type="term" value="C:cytoplasm"/>
    <property type="evidence" value="ECO:0007669"/>
    <property type="project" value="TreeGrafter"/>
</dbReference>
<dbReference type="InterPro" id="IPR004101">
    <property type="entry name" value="Mur_ligase_C"/>
</dbReference>
<dbReference type="InterPro" id="IPR036565">
    <property type="entry name" value="Mur-like_cat_sf"/>
</dbReference>
<evidence type="ECO:0000256" key="15">
    <source>
        <dbReference type="ARBA" id="ARBA00030048"/>
    </source>
</evidence>
<dbReference type="FunFam" id="3.40.1190.10:FF:000011">
    <property type="entry name" value="Folylpolyglutamate synthase/dihydrofolate synthase"/>
    <property type="match status" value="1"/>
</dbReference>
<evidence type="ECO:0000256" key="3">
    <source>
        <dbReference type="ARBA" id="ARBA00004799"/>
    </source>
</evidence>
<evidence type="ECO:0000256" key="16">
    <source>
        <dbReference type="ARBA" id="ARBA00030592"/>
    </source>
</evidence>
<dbReference type="AlphaFoldDB" id="A0A8J3D6R0"/>
<dbReference type="Gene3D" id="3.40.1190.10">
    <property type="entry name" value="Mur-like, catalytic domain"/>
    <property type="match status" value="1"/>
</dbReference>
<dbReference type="InterPro" id="IPR036615">
    <property type="entry name" value="Mur_ligase_C_dom_sf"/>
</dbReference>
<evidence type="ECO:0000256" key="18">
    <source>
        <dbReference type="ARBA" id="ARBA00047493"/>
    </source>
</evidence>
<organism evidence="25 26">
    <name type="scientific">Persicitalea jodogahamensis</name>
    <dbReference type="NCBI Taxonomy" id="402147"/>
    <lineage>
        <taxon>Bacteria</taxon>
        <taxon>Pseudomonadati</taxon>
        <taxon>Bacteroidota</taxon>
        <taxon>Cytophagia</taxon>
        <taxon>Cytophagales</taxon>
        <taxon>Spirosomataceae</taxon>
        <taxon>Persicitalea</taxon>
    </lineage>
</organism>
<evidence type="ECO:0000256" key="12">
    <source>
        <dbReference type="ARBA" id="ARBA00022840"/>
    </source>
</evidence>
<dbReference type="GO" id="GO:0046656">
    <property type="term" value="P:folic acid biosynthetic process"/>
    <property type="evidence" value="ECO:0007669"/>
    <property type="project" value="UniProtKB-KW"/>
</dbReference>
<dbReference type="PIRSF" id="PIRSF001563">
    <property type="entry name" value="Folylpolyglu_synth"/>
    <property type="match status" value="1"/>
</dbReference>
<comment type="catalytic activity">
    <reaction evidence="21">
        <text>7,8-dihydropteroate + L-glutamate + ATP = 7,8-dihydrofolate + ADP + phosphate + H(+)</text>
        <dbReference type="Rhea" id="RHEA:23584"/>
        <dbReference type="ChEBI" id="CHEBI:15378"/>
        <dbReference type="ChEBI" id="CHEBI:17839"/>
        <dbReference type="ChEBI" id="CHEBI:29985"/>
        <dbReference type="ChEBI" id="CHEBI:30616"/>
        <dbReference type="ChEBI" id="CHEBI:43474"/>
        <dbReference type="ChEBI" id="CHEBI:57451"/>
        <dbReference type="ChEBI" id="CHEBI:456216"/>
        <dbReference type="EC" id="6.3.2.12"/>
    </reaction>
</comment>
<evidence type="ECO:0000313" key="26">
    <source>
        <dbReference type="Proteomes" id="UP000598271"/>
    </source>
</evidence>
<proteinExistence type="inferred from homology"/>
<evidence type="ECO:0000256" key="17">
    <source>
        <dbReference type="ARBA" id="ARBA00032510"/>
    </source>
</evidence>
<evidence type="ECO:0000313" key="25">
    <source>
        <dbReference type="EMBL" id="GHB82212.1"/>
    </source>
</evidence>
<comment type="pathway">
    <text evidence="4">Cofactor biosynthesis; tetrahydrofolylpolyglutamate biosynthesis.</text>
</comment>
<dbReference type="SUPFAM" id="SSF53244">
    <property type="entry name" value="MurD-like peptide ligases, peptide-binding domain"/>
    <property type="match status" value="1"/>
</dbReference>
<dbReference type="Gene3D" id="3.90.190.20">
    <property type="entry name" value="Mur ligase, C-terminal domain"/>
    <property type="match status" value="1"/>
</dbReference>
<dbReference type="PANTHER" id="PTHR11136:SF0">
    <property type="entry name" value="DIHYDROFOLATE SYNTHETASE-RELATED"/>
    <property type="match status" value="1"/>
</dbReference>
<dbReference type="GO" id="GO:0005524">
    <property type="term" value="F:ATP binding"/>
    <property type="evidence" value="ECO:0007669"/>
    <property type="project" value="UniProtKB-KW"/>
</dbReference>
<dbReference type="NCBIfam" id="TIGR01499">
    <property type="entry name" value="folC"/>
    <property type="match status" value="1"/>
</dbReference>
<dbReference type="EC" id="6.3.2.17" evidence="7"/>
<evidence type="ECO:0000256" key="14">
    <source>
        <dbReference type="ARBA" id="ARBA00022909"/>
    </source>
</evidence>
<comment type="catalytic activity">
    <reaction evidence="18">
        <text>(6S)-5,6,7,8-tetrahydrofolyl-(gamma-L-Glu)(n) + L-glutamate + ATP = (6S)-5,6,7,8-tetrahydrofolyl-(gamma-L-Glu)(n+1) + ADP + phosphate + H(+)</text>
        <dbReference type="Rhea" id="RHEA:10580"/>
        <dbReference type="Rhea" id="RHEA-COMP:14738"/>
        <dbReference type="Rhea" id="RHEA-COMP:14740"/>
        <dbReference type="ChEBI" id="CHEBI:15378"/>
        <dbReference type="ChEBI" id="CHEBI:29985"/>
        <dbReference type="ChEBI" id="CHEBI:30616"/>
        <dbReference type="ChEBI" id="CHEBI:43474"/>
        <dbReference type="ChEBI" id="CHEBI:141005"/>
        <dbReference type="ChEBI" id="CHEBI:456216"/>
        <dbReference type="EC" id="6.3.2.17"/>
    </reaction>
</comment>
<comment type="catalytic activity">
    <reaction evidence="19">
        <text>10-formyltetrahydrofolyl-(gamma-L-Glu)(n) + L-glutamate + ATP = 10-formyltetrahydrofolyl-(gamma-L-Glu)(n+1) + ADP + phosphate + H(+)</text>
        <dbReference type="Rhea" id="RHEA:51904"/>
        <dbReference type="Rhea" id="RHEA-COMP:13088"/>
        <dbReference type="Rhea" id="RHEA-COMP:14300"/>
        <dbReference type="ChEBI" id="CHEBI:15378"/>
        <dbReference type="ChEBI" id="CHEBI:29985"/>
        <dbReference type="ChEBI" id="CHEBI:30616"/>
        <dbReference type="ChEBI" id="CHEBI:43474"/>
        <dbReference type="ChEBI" id="CHEBI:134413"/>
        <dbReference type="ChEBI" id="CHEBI:456216"/>
        <dbReference type="EC" id="6.3.2.17"/>
    </reaction>
</comment>
<name>A0A8J3D6R0_9BACT</name>
<evidence type="ECO:0000259" key="24">
    <source>
        <dbReference type="Pfam" id="PF08245"/>
    </source>
</evidence>
<evidence type="ECO:0000256" key="13">
    <source>
        <dbReference type="ARBA" id="ARBA00022842"/>
    </source>
</evidence>
<evidence type="ECO:0000259" key="23">
    <source>
        <dbReference type="Pfam" id="PF02875"/>
    </source>
</evidence>
<evidence type="ECO:0000256" key="11">
    <source>
        <dbReference type="ARBA" id="ARBA00022741"/>
    </source>
</evidence>
<dbReference type="PANTHER" id="PTHR11136">
    <property type="entry name" value="FOLYLPOLYGLUTAMATE SYNTHASE-RELATED"/>
    <property type="match status" value="1"/>
</dbReference>
<dbReference type="InterPro" id="IPR018109">
    <property type="entry name" value="Folylpolyglutamate_synth_CS"/>
</dbReference>
<evidence type="ECO:0000256" key="8">
    <source>
        <dbReference type="ARBA" id="ARBA00019357"/>
    </source>
</evidence>
<keyword evidence="12 22" id="KW-0067">ATP-binding</keyword>
<sequence>MTFEEAIDYLYSRLPLFQNQGTRAYKPGLSGIIAFSDHLGNPHEKFKSIHVGGTNGKGSTSHMLASVLQAAGYKVGLYTSPHLKSFTERIRINGAEVVHAYVAEFVERNQTYIEDNKPSFFEVTVAMAFEYFASQAIDIAVVEVGMGGRLDSTNIIQPLVSVITNVGWDHTQHLGDSLPKIAVEKAGIIKRNTPVVLSENPVSEVSEVFVSKANELESELIFASNNYKIVERTLTEFGQRVVVENLNYSSRVEIDLDLAGIYQTDNVKGVLCALDILKKQNYSIDTPSILSGLSSVVTSTGLKGRWQKLQDHPLVICDTAHNLDGMRRTIEQFLSVSARQKHFVLGFVADKDVRSILALFPRSASYYFCQPSIQRALVVEELILIADELGLNGSSFKNVNEALSQAITNASSHDAIYVGGSTFVVADLVQI</sequence>
<feature type="domain" description="Mur ligase C-terminal" evidence="23">
    <location>
        <begin position="304"/>
        <end position="421"/>
    </location>
</feature>
<comment type="similarity">
    <text evidence="5 22">Belongs to the folylpolyglutamate synthase family.</text>
</comment>
<evidence type="ECO:0000256" key="20">
    <source>
        <dbReference type="ARBA" id="ARBA00049035"/>
    </source>
</evidence>
<comment type="cofactor">
    <cofactor evidence="1">
        <name>Mg(2+)</name>
        <dbReference type="ChEBI" id="CHEBI:18420"/>
    </cofactor>
</comment>
<comment type="pathway">
    <text evidence="3">Cofactor biosynthesis; tetrahydrofolate biosynthesis; 7,8-dihydrofolate from 2-amino-4-hydroxy-6-hydroxymethyl-7,8-dihydropteridine diphosphate and 4-aminobenzoate: step 2/2.</text>
</comment>
<dbReference type="GO" id="GO:0004326">
    <property type="term" value="F:tetrahydrofolylpolyglutamate synthase activity"/>
    <property type="evidence" value="ECO:0007669"/>
    <property type="project" value="UniProtKB-EC"/>
</dbReference>
<feature type="domain" description="Mur ligase central" evidence="24">
    <location>
        <begin position="51"/>
        <end position="273"/>
    </location>
</feature>
<dbReference type="GO" id="GO:0008841">
    <property type="term" value="F:dihydrofolate synthase activity"/>
    <property type="evidence" value="ECO:0007669"/>
    <property type="project" value="UniProtKB-EC"/>
</dbReference>
<keyword evidence="9 22" id="KW-0436">Ligase</keyword>
<dbReference type="SUPFAM" id="SSF53623">
    <property type="entry name" value="MurD-like peptide ligases, catalytic domain"/>
    <property type="match status" value="1"/>
</dbReference>
<gene>
    <name evidence="25" type="ORF">GCM10007390_41650</name>
</gene>
<evidence type="ECO:0000256" key="5">
    <source>
        <dbReference type="ARBA" id="ARBA00008276"/>
    </source>
</evidence>
<dbReference type="PROSITE" id="PS01012">
    <property type="entry name" value="FOLYLPOLYGLU_SYNT_2"/>
    <property type="match status" value="1"/>
</dbReference>
<evidence type="ECO:0000256" key="7">
    <source>
        <dbReference type="ARBA" id="ARBA00013025"/>
    </source>
</evidence>
<evidence type="ECO:0000256" key="10">
    <source>
        <dbReference type="ARBA" id="ARBA00022723"/>
    </source>
</evidence>
<evidence type="ECO:0000256" key="22">
    <source>
        <dbReference type="PIRNR" id="PIRNR001563"/>
    </source>
</evidence>
<comment type="function">
    <text evidence="2">Functions in two distinct reactions of the de novo folate biosynthetic pathway. Catalyzes the addition of a glutamate residue to dihydropteroate (7,8-dihydropteroate or H2Pte) to form dihydrofolate (7,8-dihydrofolate monoglutamate or H2Pte-Glu). Also catalyzes successive additions of L-glutamate to tetrahydrofolate or 10-formyltetrahydrofolate or 5,10-methylenetetrahydrofolate, leading to folylpolyglutamate derivatives.</text>
</comment>
<dbReference type="GO" id="GO:0046872">
    <property type="term" value="F:metal ion binding"/>
    <property type="evidence" value="ECO:0007669"/>
    <property type="project" value="UniProtKB-KW"/>
</dbReference>
<dbReference type="Pfam" id="PF08245">
    <property type="entry name" value="Mur_ligase_M"/>
    <property type="match status" value="1"/>
</dbReference>
<dbReference type="InterPro" id="IPR013221">
    <property type="entry name" value="Mur_ligase_cen"/>
</dbReference>
<dbReference type="Proteomes" id="UP000598271">
    <property type="component" value="Unassembled WGS sequence"/>
</dbReference>
<comment type="caution">
    <text evidence="25">The sequence shown here is derived from an EMBL/GenBank/DDBJ whole genome shotgun (WGS) entry which is preliminary data.</text>
</comment>